<feature type="domain" description="Amidohydrolase 3" evidence="1">
    <location>
        <begin position="45"/>
        <end position="452"/>
    </location>
</feature>
<dbReference type="EMBL" id="NEXC01000061">
    <property type="protein sequence ID" value="PSN82636.1"/>
    <property type="molecule type" value="Genomic_DNA"/>
</dbReference>
<dbReference type="GO" id="GO:0016810">
    <property type="term" value="F:hydrolase activity, acting on carbon-nitrogen (but not peptide) bonds"/>
    <property type="evidence" value="ECO:0007669"/>
    <property type="project" value="InterPro"/>
</dbReference>
<dbReference type="Gene3D" id="2.30.40.10">
    <property type="entry name" value="Urease, subunit C, domain 1"/>
    <property type="match status" value="1"/>
</dbReference>
<dbReference type="SUPFAM" id="SSF51338">
    <property type="entry name" value="Composite domain of metallo-dependent hydrolases"/>
    <property type="match status" value="1"/>
</dbReference>
<dbReference type="Gene3D" id="3.10.310.70">
    <property type="match status" value="1"/>
</dbReference>
<dbReference type="Pfam" id="PF07969">
    <property type="entry name" value="Amidohydro_3"/>
    <property type="match status" value="1"/>
</dbReference>
<evidence type="ECO:0000259" key="1">
    <source>
        <dbReference type="Pfam" id="PF07969"/>
    </source>
</evidence>
<dbReference type="PANTHER" id="PTHR22642">
    <property type="entry name" value="IMIDAZOLONEPROPIONASE"/>
    <property type="match status" value="1"/>
</dbReference>
<proteinExistence type="predicted"/>
<gene>
    <name evidence="2" type="ORF">B9Q01_07470</name>
</gene>
<reference evidence="2 3" key="1">
    <citation type="submission" date="2017-04" db="EMBL/GenBank/DDBJ databases">
        <title>Novel microbial lineages endemic to geothermal iron-oxide mats fill important gaps in the evolutionary history of Archaea.</title>
        <authorList>
            <person name="Jay Z.J."/>
            <person name="Beam J.P."/>
            <person name="Dlakic M."/>
            <person name="Rusch D.B."/>
            <person name="Kozubal M.A."/>
            <person name="Inskeep W.P."/>
        </authorList>
    </citation>
    <scope>NUCLEOTIDE SEQUENCE [LARGE SCALE GENOMIC DNA]</scope>
    <source>
        <strain evidence="2">OSP_D</strain>
    </source>
</reference>
<dbReference type="InterPro" id="IPR032466">
    <property type="entry name" value="Metal_Hydrolase"/>
</dbReference>
<dbReference type="Gene3D" id="3.20.20.140">
    <property type="entry name" value="Metal-dependent hydrolases"/>
    <property type="match status" value="1"/>
</dbReference>
<dbReference type="InterPro" id="IPR011059">
    <property type="entry name" value="Metal-dep_hydrolase_composite"/>
</dbReference>
<name>A0A2R6A8A6_9ARCH</name>
<evidence type="ECO:0000313" key="3">
    <source>
        <dbReference type="Proteomes" id="UP000240880"/>
    </source>
</evidence>
<organism evidence="2 3">
    <name type="scientific">Candidatus Marsarchaeota G1 archaeon OSP_D</name>
    <dbReference type="NCBI Taxonomy" id="1978155"/>
    <lineage>
        <taxon>Archaea</taxon>
        <taxon>Candidatus Marsarchaeota</taxon>
        <taxon>Candidatus Marsarchaeota group 1</taxon>
    </lineage>
</organism>
<dbReference type="Proteomes" id="UP000240880">
    <property type="component" value="Unassembled WGS sequence"/>
</dbReference>
<comment type="caution">
    <text evidence="2">The sequence shown here is derived from an EMBL/GenBank/DDBJ whole genome shotgun (WGS) entry which is preliminary data.</text>
</comment>
<protein>
    <recommendedName>
        <fullName evidence="1">Amidohydrolase 3 domain-containing protein</fullName>
    </recommendedName>
</protein>
<evidence type="ECO:0000313" key="2">
    <source>
        <dbReference type="EMBL" id="PSN82636.1"/>
    </source>
</evidence>
<dbReference type="InterPro" id="IPR013108">
    <property type="entry name" value="Amidohydro_3"/>
</dbReference>
<dbReference type="PANTHER" id="PTHR22642:SF2">
    <property type="entry name" value="PROTEIN LONG AFTER FAR-RED 3"/>
    <property type="match status" value="1"/>
</dbReference>
<dbReference type="SUPFAM" id="SSF51556">
    <property type="entry name" value="Metallo-dependent hydrolases"/>
    <property type="match status" value="1"/>
</dbReference>
<sequence>MLSPVPKSIRFTNCVVYTPWRIEDSVVFTDKVLQVGGSLKADVELDLSGAIVAPAFIDSHVHMSSSAFKLATIDLQGKSKREVLKHLKTAKPAFSGWVYARGWDESFWSKKQYLKPDEIENQNPVLAVRVDGHIGVLNRKAIELAQSMGINVTTDGIVMEHELTRLVSQITKEFDLNEWLLKAQSECLKLGVTTVCDIESDEFLSYYLRSPPKIRVVFSPIGLTKRAWKTGEVITSKLFIGFTKLFADGSIGARTAAVSFGYRDQSGNPTLFYSDSQLESLYKESLSRGMEVMTHAIGDLAVQQVVRVSRKFQNRRLRIEHNELVLPEELEAQEVNLVCGMQPNFLQWSYPGGLYEKRLGEHILSRNNHFKCLLEQGAVVAFGSDSMPLDPVYGIKLALNAPNPKQRLTLKEAIRCYTYNSAYANHLEAQLGSIEVGKTADLVILDSQSLHVLQTYFEGVKVYSTETI</sequence>
<dbReference type="AlphaFoldDB" id="A0A2R6A8A6"/>
<accession>A0A2R6A8A6</accession>